<dbReference type="AlphaFoldDB" id="A0A7T9I1W6"/>
<dbReference type="Pfam" id="PF00692">
    <property type="entry name" value="dUTPase"/>
    <property type="match status" value="1"/>
</dbReference>
<dbReference type="InterPro" id="IPR008181">
    <property type="entry name" value="dUTPase"/>
</dbReference>
<dbReference type="GO" id="GO:0000287">
    <property type="term" value="F:magnesium ion binding"/>
    <property type="evidence" value="ECO:0007669"/>
    <property type="project" value="InterPro"/>
</dbReference>
<dbReference type="SUPFAM" id="SSF51283">
    <property type="entry name" value="dUTPase-like"/>
    <property type="match status" value="1"/>
</dbReference>
<dbReference type="Proteomes" id="UP000596004">
    <property type="component" value="Chromosome"/>
</dbReference>
<evidence type="ECO:0000256" key="4">
    <source>
        <dbReference type="ARBA" id="ARBA00023080"/>
    </source>
</evidence>
<protein>
    <recommendedName>
        <fullName evidence="2">dUTP diphosphatase</fullName>
        <ecNumber evidence="2">3.6.1.23</ecNumber>
    </recommendedName>
</protein>
<dbReference type="NCBIfam" id="NF001862">
    <property type="entry name" value="PRK00601.1"/>
    <property type="match status" value="1"/>
</dbReference>
<gene>
    <name evidence="6" type="primary">dut</name>
    <name evidence="6" type="ORF">IPJ89_01180</name>
</gene>
<dbReference type="Gene3D" id="2.70.40.10">
    <property type="match status" value="1"/>
</dbReference>
<evidence type="ECO:0000256" key="2">
    <source>
        <dbReference type="ARBA" id="ARBA00012379"/>
    </source>
</evidence>
<dbReference type="GO" id="GO:0046081">
    <property type="term" value="P:dUTP catabolic process"/>
    <property type="evidence" value="ECO:0007669"/>
    <property type="project" value="InterPro"/>
</dbReference>
<feature type="domain" description="dUTPase-like" evidence="5">
    <location>
        <begin position="12"/>
        <end position="139"/>
    </location>
</feature>
<dbReference type="PANTHER" id="PTHR11241">
    <property type="entry name" value="DEOXYURIDINE 5'-TRIPHOSPHATE NUCLEOTIDOHYDROLASE"/>
    <property type="match status" value="1"/>
</dbReference>
<reference evidence="6" key="1">
    <citation type="submission" date="2020-11" db="EMBL/GenBank/DDBJ databases">
        <title>Connecting structure to function with the recovery of over 1000 high-quality activated sludge metagenome-assembled genomes encoding full-length rRNA genes using long-read sequencing.</title>
        <authorList>
            <person name="Singleton C.M."/>
            <person name="Petriglieri F."/>
            <person name="Kristensen J.M."/>
            <person name="Kirkegaard R.H."/>
            <person name="Michaelsen T.Y."/>
            <person name="Andersen M.H."/>
            <person name="Karst S.M."/>
            <person name="Dueholm M.S."/>
            <person name="Nielsen P.H."/>
            <person name="Albertsen M."/>
        </authorList>
    </citation>
    <scope>NUCLEOTIDE SEQUENCE</scope>
    <source>
        <strain evidence="6">Fred_18-Q3-R57-64_BAT3C.431</strain>
    </source>
</reference>
<dbReference type="GO" id="GO:0006226">
    <property type="term" value="P:dUMP biosynthetic process"/>
    <property type="evidence" value="ECO:0007669"/>
    <property type="project" value="InterPro"/>
</dbReference>
<dbReference type="EMBL" id="CP064981">
    <property type="protein sequence ID" value="QQR92840.1"/>
    <property type="molecule type" value="Genomic_DNA"/>
</dbReference>
<dbReference type="InterPro" id="IPR029054">
    <property type="entry name" value="dUTPase-like"/>
</dbReference>
<dbReference type="EC" id="3.6.1.23" evidence="2"/>
<sequence>MRFLVKKLSPDAIIPKYALPGDAGMDIYANETITLQPNQKHAVKTGIAFAIPPGHVGLVWDKSGLAVKHHLHTFAGVIDETYRGELQIMICNFGVTPYTIEKGKKVAQLLIQPITHPLIEEVQELDSTIRGEGGFGSTGMQ</sequence>
<evidence type="ECO:0000256" key="1">
    <source>
        <dbReference type="ARBA" id="ARBA00006581"/>
    </source>
</evidence>
<dbReference type="PANTHER" id="PTHR11241:SF0">
    <property type="entry name" value="DEOXYURIDINE 5'-TRIPHOSPHATE NUCLEOTIDOHYDROLASE"/>
    <property type="match status" value="1"/>
</dbReference>
<evidence type="ECO:0000259" key="5">
    <source>
        <dbReference type="Pfam" id="PF00692"/>
    </source>
</evidence>
<dbReference type="GO" id="GO:0004170">
    <property type="term" value="F:dUTP diphosphatase activity"/>
    <property type="evidence" value="ECO:0007669"/>
    <property type="project" value="UniProtKB-EC"/>
</dbReference>
<name>A0A7T9I1W6_9ARCH</name>
<evidence type="ECO:0000256" key="3">
    <source>
        <dbReference type="ARBA" id="ARBA00022801"/>
    </source>
</evidence>
<proteinExistence type="inferred from homology"/>
<comment type="similarity">
    <text evidence="1">Belongs to the dUTPase family.</text>
</comment>
<keyword evidence="3 6" id="KW-0378">Hydrolase</keyword>
<keyword evidence="4" id="KW-0546">Nucleotide metabolism</keyword>
<evidence type="ECO:0000313" key="6">
    <source>
        <dbReference type="EMBL" id="QQR92840.1"/>
    </source>
</evidence>
<accession>A0A7T9I1W6</accession>
<dbReference type="InterPro" id="IPR036157">
    <property type="entry name" value="dUTPase-like_sf"/>
</dbReference>
<organism evidence="6">
    <name type="scientific">Candidatus Iainarchaeum sp</name>
    <dbReference type="NCBI Taxonomy" id="3101447"/>
    <lineage>
        <taxon>Archaea</taxon>
        <taxon>Candidatus Iainarchaeota</taxon>
        <taxon>Candidatus Iainarchaeia</taxon>
        <taxon>Candidatus Iainarchaeales</taxon>
        <taxon>Candidatus Iainarchaeaceae</taxon>
        <taxon>Candidatus Iainarchaeum</taxon>
    </lineage>
</organism>
<dbReference type="CDD" id="cd07557">
    <property type="entry name" value="trimeric_dUTPase"/>
    <property type="match status" value="1"/>
</dbReference>
<dbReference type="InterPro" id="IPR033704">
    <property type="entry name" value="dUTPase_trimeric"/>
</dbReference>
<dbReference type="NCBIfam" id="TIGR00576">
    <property type="entry name" value="dut"/>
    <property type="match status" value="1"/>
</dbReference>